<dbReference type="Proteomes" id="UP000251314">
    <property type="component" value="Unassembled WGS sequence"/>
</dbReference>
<dbReference type="STRING" id="29920.A0A329S2H2"/>
<protein>
    <submittedName>
        <fullName evidence="2">Uncharacterized protein</fullName>
    </submittedName>
</protein>
<dbReference type="EMBL" id="MJFZ01000347">
    <property type="protein sequence ID" value="RAW30889.1"/>
    <property type="molecule type" value="Genomic_DNA"/>
</dbReference>
<keyword evidence="3" id="KW-1185">Reference proteome</keyword>
<sequence length="255" mass="28171">MADHDTISLRSLASVSSSSSSSFEFDGTTSDIAQQLFIRHQAGDAGQRVNLTRIPAAVSDRLDPLNIKFKELPGLVQRAVLWDTGFAISPGNNPVQIWTMQNYTMADIAVPKADVSYVDCTYLNCSQPNGVTAHYAQYCTGWQMLNVSRCVADNFEDPGASGYMGMMWSTGGEPDMIPLIRLREHTWGQDIPQFGGRITFHVSVVHTVPNELDPAWDECPLDKGYASLTVPCHRRIEFTDEYMAANTTIPTERSG</sequence>
<evidence type="ECO:0000313" key="1">
    <source>
        <dbReference type="EMBL" id="KAG2852997.1"/>
    </source>
</evidence>
<accession>A0A329S2H2</accession>
<dbReference type="VEuPathDB" id="FungiDB:PC110_g12749"/>
<evidence type="ECO:0000313" key="3">
    <source>
        <dbReference type="Proteomes" id="UP000251314"/>
    </source>
</evidence>
<evidence type="ECO:0000313" key="2">
    <source>
        <dbReference type="EMBL" id="RAW30889.1"/>
    </source>
</evidence>
<comment type="caution">
    <text evidence="2">The sequence shown here is derived from an EMBL/GenBank/DDBJ whole genome shotgun (WGS) entry which is preliminary data.</text>
</comment>
<dbReference type="AlphaFoldDB" id="A0A329S2H2"/>
<dbReference type="EMBL" id="RCMG01000505">
    <property type="protein sequence ID" value="KAG2852997.1"/>
    <property type="molecule type" value="Genomic_DNA"/>
</dbReference>
<reference evidence="2 3" key="1">
    <citation type="submission" date="2018-01" db="EMBL/GenBank/DDBJ databases">
        <title>Draft genome of the strawberry crown rot pathogen Phytophthora cactorum.</title>
        <authorList>
            <person name="Armitage A.D."/>
            <person name="Lysoe E."/>
            <person name="Nellist C.F."/>
            <person name="Harrison R.J."/>
            <person name="Brurberg M.B."/>
        </authorList>
    </citation>
    <scope>NUCLEOTIDE SEQUENCE [LARGE SCALE GENOMIC DNA]</scope>
    <source>
        <strain evidence="2 3">10300</strain>
    </source>
</reference>
<name>A0A329S2H2_9STRA</name>
<proteinExistence type="predicted"/>
<gene>
    <name evidence="2" type="ORF">PC110_g12749</name>
    <name evidence="1" type="ORF">PC113_g14548</name>
</gene>
<reference evidence="1" key="2">
    <citation type="submission" date="2018-10" db="EMBL/GenBank/DDBJ databases">
        <title>Effector identification in a new, highly contiguous assembly of the strawberry crown rot pathogen Phytophthora cactorum.</title>
        <authorList>
            <person name="Armitage A.D."/>
            <person name="Nellist C.F."/>
            <person name="Bates H."/>
            <person name="Vickerstaff R.J."/>
            <person name="Harrison R.J."/>
        </authorList>
    </citation>
    <scope>NUCLEOTIDE SEQUENCE</scope>
    <source>
        <strain evidence="1">15-7</strain>
    </source>
</reference>
<dbReference type="Proteomes" id="UP000735874">
    <property type="component" value="Unassembled WGS sequence"/>
</dbReference>
<organism evidence="2 3">
    <name type="scientific">Phytophthora cactorum</name>
    <dbReference type="NCBI Taxonomy" id="29920"/>
    <lineage>
        <taxon>Eukaryota</taxon>
        <taxon>Sar</taxon>
        <taxon>Stramenopiles</taxon>
        <taxon>Oomycota</taxon>
        <taxon>Peronosporomycetes</taxon>
        <taxon>Peronosporales</taxon>
        <taxon>Peronosporaceae</taxon>
        <taxon>Phytophthora</taxon>
    </lineage>
</organism>
<dbReference type="OrthoDB" id="124757at2759"/>